<dbReference type="AlphaFoldDB" id="A0A1V1NU89"/>
<protein>
    <submittedName>
        <fullName evidence="1">Uncharacterized protein</fullName>
    </submittedName>
</protein>
<comment type="caution">
    <text evidence="1">The sequence shown here is derived from an EMBL/GenBank/DDBJ whole genome shotgun (WGS) entry which is preliminary data.</text>
</comment>
<dbReference type="EMBL" id="ATBP01002198">
    <property type="protein sequence ID" value="ETR66150.1"/>
    <property type="molecule type" value="Genomic_DNA"/>
</dbReference>
<reference evidence="2" key="1">
    <citation type="submission" date="2012-11" db="EMBL/GenBank/DDBJ databases">
        <authorList>
            <person name="Lucero-Rivera Y.E."/>
            <person name="Tovar-Ramirez D."/>
        </authorList>
    </citation>
    <scope>NUCLEOTIDE SEQUENCE [LARGE SCALE GENOMIC DNA]</scope>
    <source>
        <strain evidence="2">Araruama</strain>
    </source>
</reference>
<accession>A0A1V1NU89</accession>
<evidence type="ECO:0000313" key="1">
    <source>
        <dbReference type="EMBL" id="ETR66150.1"/>
    </source>
</evidence>
<sequence>MNELLATYLVILKEVCVFIPYSKRSENTPAHMSIFSQWIETQNEIAKNTAMNTNSILRYLGYLLKSYIHYKTDFENELPEIQVEEDLTDRAKFDPGLKEFKFKSISFDFTYSDLLSFIGKEAKRIGEKNPFGSAAQLRTRLKKF</sequence>
<proteinExistence type="predicted"/>
<gene>
    <name evidence="1" type="ORF">OMM_05780</name>
</gene>
<evidence type="ECO:0000313" key="2">
    <source>
        <dbReference type="Proteomes" id="UP000189670"/>
    </source>
</evidence>
<name>A0A1V1NU89_9BACT</name>
<dbReference type="Proteomes" id="UP000189670">
    <property type="component" value="Unassembled WGS sequence"/>
</dbReference>
<organism evidence="1 2">
    <name type="scientific">Candidatus Magnetoglobus multicellularis str. Araruama</name>
    <dbReference type="NCBI Taxonomy" id="890399"/>
    <lineage>
        <taxon>Bacteria</taxon>
        <taxon>Pseudomonadati</taxon>
        <taxon>Thermodesulfobacteriota</taxon>
        <taxon>Desulfobacteria</taxon>
        <taxon>Desulfobacterales</taxon>
        <taxon>Desulfobacteraceae</taxon>
        <taxon>Candidatus Magnetoglobus</taxon>
    </lineage>
</organism>